<name>A0ABU4HL01_9ACTN</name>
<dbReference type="Gene3D" id="3.60.21.10">
    <property type="match status" value="1"/>
</dbReference>
<evidence type="ECO:0000256" key="1">
    <source>
        <dbReference type="SAM" id="MobiDB-lite"/>
    </source>
</evidence>
<dbReference type="GO" id="GO:0016798">
    <property type="term" value="F:hydrolase activity, acting on glycosyl bonds"/>
    <property type="evidence" value="ECO:0007669"/>
    <property type="project" value="UniProtKB-KW"/>
</dbReference>
<feature type="chain" id="PRO_5046472183" evidence="2">
    <location>
        <begin position="20"/>
        <end position="1408"/>
    </location>
</feature>
<feature type="compositionally biased region" description="Low complexity" evidence="1">
    <location>
        <begin position="1290"/>
        <end position="1305"/>
    </location>
</feature>
<dbReference type="Proteomes" id="UP001284601">
    <property type="component" value="Unassembled WGS sequence"/>
</dbReference>
<dbReference type="Pfam" id="PF00149">
    <property type="entry name" value="Metallophos"/>
    <property type="match status" value="1"/>
</dbReference>
<feature type="region of interest" description="Disordered" evidence="1">
    <location>
        <begin position="1221"/>
        <end position="1326"/>
    </location>
</feature>
<proteinExistence type="predicted"/>
<feature type="signal peptide" evidence="2">
    <location>
        <begin position="1"/>
        <end position="19"/>
    </location>
</feature>
<reference evidence="5 6" key="2">
    <citation type="submission" date="2023-10" db="EMBL/GenBank/DDBJ databases">
        <authorList>
            <person name="Han X.F."/>
        </authorList>
    </citation>
    <scope>NUCLEOTIDE SEQUENCE [LARGE SCALE GENOMIC DNA]</scope>
    <source>
        <strain evidence="5 6">KCTC 39840</strain>
    </source>
</reference>
<protein>
    <submittedName>
        <fullName evidence="5">Phosphodiester glycosidase family protein</fullName>
    </submittedName>
</protein>
<gene>
    <name evidence="5" type="ORF">R7226_03450</name>
</gene>
<feature type="compositionally biased region" description="Low complexity" evidence="1">
    <location>
        <begin position="1239"/>
        <end position="1252"/>
    </location>
</feature>
<evidence type="ECO:0000256" key="2">
    <source>
        <dbReference type="SAM" id="SignalP"/>
    </source>
</evidence>
<accession>A0ABU4HL01</accession>
<dbReference type="SUPFAM" id="SSF56300">
    <property type="entry name" value="Metallo-dependent phosphatases"/>
    <property type="match status" value="1"/>
</dbReference>
<feature type="domain" description="Phosphodiester glycosidase" evidence="4">
    <location>
        <begin position="193"/>
        <end position="368"/>
    </location>
</feature>
<evidence type="ECO:0000313" key="5">
    <source>
        <dbReference type="EMBL" id="MDW5593377.1"/>
    </source>
</evidence>
<comment type="caution">
    <text evidence="5">The sequence shown here is derived from an EMBL/GenBank/DDBJ whole genome shotgun (WGS) entry which is preliminary data.</text>
</comment>
<sequence length="1408" mass="146137">MLLAGVALAAGVVPTAATAADSLTLTDTTEAVGPGITLRHLKTLEPGGWYDYQLLTARLSDVVSSDLLSGATVTETGAISGKADRAGAVAGVNGDFFDIDNSGAPQNIAVRGGELLKSANFGLTSPAVGVTRAGIGGIVNTALDAKATVKGAEVPVAALNTAGGIPAGSYAAYTSKWGTYSRARGFSGVTNVAEALVQNGRVVSVNATALGAGEIPADGFYLVGRDAAADAIRALVPGDDVTLAYGLADEVSKQLQFAVGGNEVLIRDGAVLPNLDQTIHPRTAIGFADGGRTVLLLTADGRQAPVLGATTQKMAEMLDAEGAETAINLDGGGSTTMVARPLGDARVKVRNSPSDGNERRDPNGVGIFVAPGNGLVEQLLLSPDGDEARVFPGLHRTLRAKAVDDHQTPVSVARGDIRWSANEGTVDGGLLKAPDNVFGHIRVRAATDTAQADVAVRVLGELHALELSTQRLSFADSGADRATIVRVTGRDAEGFTAPVEPQDLELDYDDSVVKITPSGNSLKITPLTAGGTILNVWAGDQQIKLPVTVGVQTHVDDYLLTRNPIASRLWQWTGTAAIARTLTDTAEGVRVDYSAGRNIGITSVGTTGQFQLPGAPLRVHVRVKSTERVTLTYGAFRQVDGTYKNLYGAPLVPGWNDVVFTMPADTRFPIWFDTFQAIETNVALQRAGSIVVGEVSADVPSEVELPEQEPLRSDALISADGSLQDGEQEFTFATLSDVQFTHVNTEMVPVAIQALKRIRATDADLVVLNGDIVDLGERSDIDLARTTLEAGGCELVELGSATLPEKTAYSIPCLYVPGNHESYIPGGQGTLDAFEAEFGRPYGYTDHKGTRFITLNSSLGSFRGSDFEQLPMLQSALEEAAQDEAIDNVMVFAHHPVDDPAETKSSQLGDRVEVQLIKRLLSDFRDDSGKGVAMVGSHAQIMNVHREEGVPYVVLPSSGKAPYGTPDRGGITGWVRWGVDSDANAAEQWLELDVHPFAQTIDLQVPEQLEVGTSAPLGGTLVQPTGVSTGSRTVPLRYPLSLRWSGSEQLAIGSGDDAVEAAREDGKTAILDPATGELTALTDGTVDVTVEADSMRAGDDMSPIRTTKTVAVVASTAPGPKAWLSAPVFPDQAATTIGAAQAVTVANTGDEPLELRFDKLVAVDGPQGDFVVVSDACDDVTIAPGASCEVLVRFAPQRENATSSAKLVFRANTAEQRHTVTISAASTGLPRGPKGDQGEQGQPGEDGPAGQPGSDGRDGAAGADGRDGPQGESGAPGPQGPVGGIGPVGPAGNDGATGPAGTAGAKGDKGDTGATGAKGDKGAPGRDALVTCTVRNARVTCKVTYASRSSAKNAKVRATSKASLVRNGRTYAKGRVSSLKATRRVTRGSYTLRVGSGKAAQRLAVTVR</sequence>
<feature type="domain" description="Calcineurin-like phosphoesterase" evidence="3">
    <location>
        <begin position="750"/>
        <end position="909"/>
    </location>
</feature>
<dbReference type="PANTHER" id="PTHR24637">
    <property type="entry name" value="COLLAGEN"/>
    <property type="match status" value="1"/>
</dbReference>
<keyword evidence="5" id="KW-0378">Hydrolase</keyword>
<evidence type="ECO:0000313" key="6">
    <source>
        <dbReference type="Proteomes" id="UP001284601"/>
    </source>
</evidence>
<dbReference type="InterPro" id="IPR029052">
    <property type="entry name" value="Metallo-depent_PP-like"/>
</dbReference>
<dbReference type="Gene3D" id="2.60.40.10">
    <property type="entry name" value="Immunoglobulins"/>
    <property type="match status" value="1"/>
</dbReference>
<dbReference type="InterPro" id="IPR004843">
    <property type="entry name" value="Calcineurin-like_PHP"/>
</dbReference>
<evidence type="ECO:0000259" key="4">
    <source>
        <dbReference type="Pfam" id="PF09992"/>
    </source>
</evidence>
<keyword evidence="2" id="KW-0732">Signal</keyword>
<keyword evidence="6" id="KW-1185">Reference proteome</keyword>
<dbReference type="RefSeq" id="WP_318595636.1">
    <property type="nucleotide sequence ID" value="NZ_JAWSTH010000004.1"/>
</dbReference>
<dbReference type="InterPro" id="IPR018711">
    <property type="entry name" value="NAGPA"/>
</dbReference>
<dbReference type="Pfam" id="PF09992">
    <property type="entry name" value="NAGPA"/>
    <property type="match status" value="1"/>
</dbReference>
<evidence type="ECO:0000259" key="3">
    <source>
        <dbReference type="Pfam" id="PF00149"/>
    </source>
</evidence>
<dbReference type="InterPro" id="IPR013783">
    <property type="entry name" value="Ig-like_fold"/>
</dbReference>
<dbReference type="Pfam" id="PF01391">
    <property type="entry name" value="Collagen"/>
    <property type="match status" value="1"/>
</dbReference>
<reference evidence="6" key="1">
    <citation type="submission" date="2023-07" db="EMBL/GenBank/DDBJ databases">
        <title>Conexibacter stalactiti sp. nov., isolated from stalactites in a lava cave and emended description of the genus Conexibacter.</title>
        <authorList>
            <person name="Lee S.D."/>
        </authorList>
    </citation>
    <scope>NUCLEOTIDE SEQUENCE [LARGE SCALE GENOMIC DNA]</scope>
    <source>
        <strain evidence="6">KCTC 39840</strain>
    </source>
</reference>
<keyword evidence="5" id="KW-0326">Glycosidase</keyword>
<feature type="compositionally biased region" description="Gly residues" evidence="1">
    <location>
        <begin position="1280"/>
        <end position="1289"/>
    </location>
</feature>
<dbReference type="InterPro" id="IPR008160">
    <property type="entry name" value="Collagen"/>
</dbReference>
<dbReference type="EMBL" id="JAWSTH010000004">
    <property type="protein sequence ID" value="MDW5593377.1"/>
    <property type="molecule type" value="Genomic_DNA"/>
</dbReference>
<organism evidence="5 6">
    <name type="scientific">Conexibacter stalactiti</name>
    <dbReference type="NCBI Taxonomy" id="1940611"/>
    <lineage>
        <taxon>Bacteria</taxon>
        <taxon>Bacillati</taxon>
        <taxon>Actinomycetota</taxon>
        <taxon>Thermoleophilia</taxon>
        <taxon>Solirubrobacterales</taxon>
        <taxon>Conexibacteraceae</taxon>
        <taxon>Conexibacter</taxon>
    </lineage>
</organism>